<dbReference type="PROSITE" id="PS50928">
    <property type="entry name" value="ABC_TM1"/>
    <property type="match status" value="2"/>
</dbReference>
<organism evidence="11 12">
    <name type="scientific">Candidatus Gallimonas intestinavium</name>
    <dbReference type="NCBI Taxonomy" id="2838603"/>
    <lineage>
        <taxon>Bacteria</taxon>
        <taxon>Bacillati</taxon>
        <taxon>Bacillota</taxon>
        <taxon>Clostridia</taxon>
        <taxon>Candidatus Gallimonas</taxon>
    </lineage>
</organism>
<keyword evidence="4" id="KW-1003">Cell membrane</keyword>
<dbReference type="NCBIfam" id="TIGR00974">
    <property type="entry name" value="3a0107s02c"/>
    <property type="match status" value="1"/>
</dbReference>
<evidence type="ECO:0000256" key="5">
    <source>
        <dbReference type="ARBA" id="ARBA00022592"/>
    </source>
</evidence>
<reference evidence="11" key="1">
    <citation type="journal article" date="2021" name="PeerJ">
        <title>Extensive microbial diversity within the chicken gut microbiome revealed by metagenomics and culture.</title>
        <authorList>
            <person name="Gilroy R."/>
            <person name="Ravi A."/>
            <person name="Getino M."/>
            <person name="Pursley I."/>
            <person name="Horton D.L."/>
            <person name="Alikhan N.F."/>
            <person name="Baker D."/>
            <person name="Gharbi K."/>
            <person name="Hall N."/>
            <person name="Watson M."/>
            <person name="Adriaenssens E.M."/>
            <person name="Foster-Nyarko E."/>
            <person name="Jarju S."/>
            <person name="Secka A."/>
            <person name="Antonio M."/>
            <person name="Oren A."/>
            <person name="Chaudhuri R.R."/>
            <person name="La Ragione R."/>
            <person name="Hildebrand F."/>
            <person name="Pallen M.J."/>
        </authorList>
    </citation>
    <scope>NUCLEOTIDE SEQUENCE</scope>
    <source>
        <strain evidence="11">ChiW7-2402</strain>
    </source>
</reference>
<feature type="domain" description="ABC transmembrane type-1" evidence="10">
    <location>
        <begin position="383"/>
        <end position="586"/>
    </location>
</feature>
<feature type="transmembrane region" description="Helical" evidence="9">
    <location>
        <begin position="77"/>
        <end position="110"/>
    </location>
</feature>
<evidence type="ECO:0000256" key="6">
    <source>
        <dbReference type="ARBA" id="ARBA00022692"/>
    </source>
</evidence>
<evidence type="ECO:0000313" key="12">
    <source>
        <dbReference type="Proteomes" id="UP000824102"/>
    </source>
</evidence>
<evidence type="ECO:0000313" key="11">
    <source>
        <dbReference type="EMBL" id="HIZ72444.1"/>
    </source>
</evidence>
<dbReference type="InterPro" id="IPR051124">
    <property type="entry name" value="Phosphate_Transport_Permease"/>
</dbReference>
<evidence type="ECO:0000259" key="10">
    <source>
        <dbReference type="PROSITE" id="PS50928"/>
    </source>
</evidence>
<keyword evidence="8 9" id="KW-0472">Membrane</keyword>
<dbReference type="SUPFAM" id="SSF161098">
    <property type="entry name" value="MetI-like"/>
    <property type="match status" value="2"/>
</dbReference>
<feature type="transmembrane region" description="Helical" evidence="9">
    <location>
        <begin position="421"/>
        <end position="445"/>
    </location>
</feature>
<name>A0A9D2K0A2_9FIRM</name>
<dbReference type="CDD" id="cd06261">
    <property type="entry name" value="TM_PBP2"/>
    <property type="match status" value="2"/>
</dbReference>
<evidence type="ECO:0000256" key="2">
    <source>
        <dbReference type="ARBA" id="ARBA00007069"/>
    </source>
</evidence>
<dbReference type="EMBL" id="DXBB01000044">
    <property type="protein sequence ID" value="HIZ72444.1"/>
    <property type="molecule type" value="Genomic_DNA"/>
</dbReference>
<dbReference type="InterPro" id="IPR035906">
    <property type="entry name" value="MetI-like_sf"/>
</dbReference>
<evidence type="ECO:0000256" key="3">
    <source>
        <dbReference type="ARBA" id="ARBA00022448"/>
    </source>
</evidence>
<comment type="similarity">
    <text evidence="2">Belongs to the binding-protein-dependent transport system permease family. CysTW subfamily.</text>
</comment>
<feature type="transmembrane region" description="Helical" evidence="9">
    <location>
        <begin position="388"/>
        <end position="409"/>
    </location>
</feature>
<dbReference type="GO" id="GO:0005886">
    <property type="term" value="C:plasma membrane"/>
    <property type="evidence" value="ECO:0007669"/>
    <property type="project" value="UniProtKB-SubCell"/>
</dbReference>
<dbReference type="InterPro" id="IPR011864">
    <property type="entry name" value="Phosphate_PstC"/>
</dbReference>
<feature type="transmembrane region" description="Helical" evidence="9">
    <location>
        <begin position="500"/>
        <end position="520"/>
    </location>
</feature>
<keyword evidence="6 9" id="KW-0812">Transmembrane</keyword>
<feature type="transmembrane region" description="Helical" evidence="9">
    <location>
        <begin position="122"/>
        <end position="143"/>
    </location>
</feature>
<keyword evidence="3" id="KW-0813">Transport</keyword>
<evidence type="ECO:0000256" key="7">
    <source>
        <dbReference type="ARBA" id="ARBA00022989"/>
    </source>
</evidence>
<dbReference type="InterPro" id="IPR000515">
    <property type="entry name" value="MetI-like"/>
</dbReference>
<protein>
    <submittedName>
        <fullName evidence="11">Phosphate ABC transporter permease PstA</fullName>
    </submittedName>
</protein>
<dbReference type="PANTHER" id="PTHR30425:SF1">
    <property type="entry name" value="PHOSPHATE TRANSPORT SYSTEM PERMEASE PROTEIN PSTC"/>
    <property type="match status" value="1"/>
</dbReference>
<feature type="transmembrane region" description="Helical" evidence="9">
    <location>
        <begin position="569"/>
        <end position="589"/>
    </location>
</feature>
<gene>
    <name evidence="11" type="primary">pstA</name>
    <name evidence="11" type="ORF">H9964_02550</name>
</gene>
<evidence type="ECO:0000256" key="9">
    <source>
        <dbReference type="SAM" id="Phobius"/>
    </source>
</evidence>
<evidence type="ECO:0000256" key="1">
    <source>
        <dbReference type="ARBA" id="ARBA00004651"/>
    </source>
</evidence>
<dbReference type="AlphaFoldDB" id="A0A9D2K0A2"/>
<dbReference type="GO" id="GO:0035435">
    <property type="term" value="P:phosphate ion transmembrane transport"/>
    <property type="evidence" value="ECO:0007669"/>
    <property type="project" value="InterPro"/>
</dbReference>
<comment type="subcellular location">
    <subcellularLocation>
        <location evidence="1">Cell membrane</location>
        <topology evidence="1">Multi-pass membrane protein</topology>
    </subcellularLocation>
</comment>
<dbReference type="GO" id="GO:0005315">
    <property type="term" value="F:phosphate transmembrane transporter activity"/>
    <property type="evidence" value="ECO:0007669"/>
    <property type="project" value="InterPro"/>
</dbReference>
<feature type="transmembrane region" description="Helical" evidence="9">
    <location>
        <begin position="29"/>
        <end position="56"/>
    </location>
</feature>
<feature type="transmembrane region" description="Helical" evidence="9">
    <location>
        <begin position="150"/>
        <end position="174"/>
    </location>
</feature>
<evidence type="ECO:0000256" key="4">
    <source>
        <dbReference type="ARBA" id="ARBA00022475"/>
    </source>
</evidence>
<dbReference type="Gene3D" id="1.10.3720.10">
    <property type="entry name" value="MetI-like"/>
    <property type="match status" value="2"/>
</dbReference>
<dbReference type="Pfam" id="PF00528">
    <property type="entry name" value="BPD_transp_1"/>
    <property type="match status" value="2"/>
</dbReference>
<dbReference type="NCBIfam" id="TIGR02138">
    <property type="entry name" value="phosphate_pstC"/>
    <property type="match status" value="1"/>
</dbReference>
<dbReference type="Proteomes" id="UP000824102">
    <property type="component" value="Unassembled WGS sequence"/>
</dbReference>
<accession>A0A9D2K0A2</accession>
<keyword evidence="7 9" id="KW-1133">Transmembrane helix</keyword>
<comment type="caution">
    <text evidence="11">The sequence shown here is derived from an EMBL/GenBank/DDBJ whole genome shotgun (WGS) entry which is preliminary data.</text>
</comment>
<reference evidence="11" key="2">
    <citation type="submission" date="2021-04" db="EMBL/GenBank/DDBJ databases">
        <authorList>
            <person name="Gilroy R."/>
        </authorList>
    </citation>
    <scope>NUCLEOTIDE SEQUENCE</scope>
    <source>
        <strain evidence="11">ChiW7-2402</strain>
    </source>
</reference>
<feature type="transmembrane region" description="Helical" evidence="9">
    <location>
        <begin position="273"/>
        <end position="295"/>
    </location>
</feature>
<keyword evidence="5" id="KW-0592">Phosphate transport</keyword>
<sequence>MAQNAATATKGAVRNGNLASVRENTAKGVFIALAAFSILAVFAIVIYLLAASIPAFREIGFFKFLTGSIWSAKHELFGILPMIVSSLVLTVLSVLLGGILAIFTAVYMVYYCPIWMKKIYEQIINLLAGIPSLIFGYFGLVALKPVLDDLFNVGSSLGLLLSTLVLSIMILPTITSLVKNSLENVPMHYYEGALALGCTKNQAVWKVCLPAAKNGIIAALILGIGRAVGETMAVQLLLGNLVNYPTGLFLPIRSLTSNIVLEFGYSTGLHREALIATGFVLLIFILIINLCLWAVKKNDSIAGNKFFSRKFKQTNSTLAQLNYKKTGSLQDILWILSHIIAILVAVMLAFIIVFVFVRGIPNISADFLFGESANAHPTLSPAFASTGMLILMALLVALPLGIGAAIFLNEYAKRGSKLVKLIRLFIDTLAGIPSIVFGLFGAIFFGTYCGMGYSLINGSLTLALIILPTIIRSTEQSLSEVPDSMREASYALGAGKLKTVFVVVLPQAISGIVTSIILSIGRIVGESAALIYTAGSVVNMPTGYDSAGSSFAVMMWKFMSEGLDMELCYATAAVLMILVIILNILVTLSQKFFNRSKAK</sequence>
<dbReference type="PANTHER" id="PTHR30425">
    <property type="entry name" value="PHOSPHATE TRANSPORT SYSTEM PERMEASE PROTEIN PST"/>
    <property type="match status" value="1"/>
</dbReference>
<proteinExistence type="inferred from homology"/>
<evidence type="ECO:0000256" key="8">
    <source>
        <dbReference type="ARBA" id="ARBA00023136"/>
    </source>
</evidence>
<feature type="transmembrane region" description="Helical" evidence="9">
    <location>
        <begin position="332"/>
        <end position="357"/>
    </location>
</feature>
<feature type="domain" description="ABC transmembrane type-1" evidence="10">
    <location>
        <begin position="83"/>
        <end position="292"/>
    </location>
</feature>
<dbReference type="InterPro" id="IPR005672">
    <property type="entry name" value="Phosphate_PstA"/>
</dbReference>